<feature type="non-terminal residue" evidence="5">
    <location>
        <position position="110"/>
    </location>
</feature>
<evidence type="ECO:0000313" key="5">
    <source>
        <dbReference type="EMBL" id="TMQ61617.1"/>
    </source>
</evidence>
<gene>
    <name evidence="5" type="ORF">E6K77_09820</name>
</gene>
<evidence type="ECO:0000313" key="6">
    <source>
        <dbReference type="Proteomes" id="UP000317366"/>
    </source>
</evidence>
<organism evidence="5 6">
    <name type="scientific">Eiseniibacteriota bacterium</name>
    <dbReference type="NCBI Taxonomy" id="2212470"/>
    <lineage>
        <taxon>Bacteria</taxon>
        <taxon>Candidatus Eiseniibacteriota</taxon>
    </lineage>
</organism>
<feature type="signal peptide" evidence="4">
    <location>
        <begin position="1"/>
        <end position="31"/>
    </location>
</feature>
<sequence length="110" mass="11727">MTQDFHRSRTRVAWCGLIAVTLLTAAGWARADTKKSANPAVAAGSAAATPLRSVSIEEALQLTKKSPKDPNAYLALGGAYRRAGRFDDAVEAFKKMVLLEPKSSTAHVSL</sequence>
<name>A0A538TDD8_UNCEI</name>
<evidence type="ECO:0000256" key="4">
    <source>
        <dbReference type="SAM" id="SignalP"/>
    </source>
</evidence>
<dbReference type="EMBL" id="VBOX01000096">
    <property type="protein sequence ID" value="TMQ61617.1"/>
    <property type="molecule type" value="Genomic_DNA"/>
</dbReference>
<keyword evidence="2 3" id="KW-0802">TPR repeat</keyword>
<reference evidence="5 6" key="1">
    <citation type="journal article" date="2019" name="Nat. Microbiol.">
        <title>Mediterranean grassland soil C-N compound turnover is dependent on rainfall and depth, and is mediated by genomically divergent microorganisms.</title>
        <authorList>
            <person name="Diamond S."/>
            <person name="Andeer P.F."/>
            <person name="Li Z."/>
            <person name="Crits-Christoph A."/>
            <person name="Burstein D."/>
            <person name="Anantharaman K."/>
            <person name="Lane K.R."/>
            <person name="Thomas B.C."/>
            <person name="Pan C."/>
            <person name="Northen T.R."/>
            <person name="Banfield J.F."/>
        </authorList>
    </citation>
    <scope>NUCLEOTIDE SEQUENCE [LARGE SCALE GENOMIC DNA]</scope>
    <source>
        <strain evidence="5">WS_7</strain>
    </source>
</reference>
<keyword evidence="4" id="KW-0732">Signal</keyword>
<evidence type="ECO:0000256" key="2">
    <source>
        <dbReference type="ARBA" id="ARBA00022803"/>
    </source>
</evidence>
<dbReference type="AlphaFoldDB" id="A0A538TDD8"/>
<dbReference type="PROSITE" id="PS50005">
    <property type="entry name" value="TPR"/>
    <property type="match status" value="1"/>
</dbReference>
<comment type="caution">
    <text evidence="5">The sequence shown here is derived from an EMBL/GenBank/DDBJ whole genome shotgun (WGS) entry which is preliminary data.</text>
</comment>
<dbReference type="InterPro" id="IPR019734">
    <property type="entry name" value="TPR_rpt"/>
</dbReference>
<dbReference type="PROSITE" id="PS50293">
    <property type="entry name" value="TPR_REGION"/>
    <property type="match status" value="1"/>
</dbReference>
<evidence type="ECO:0000256" key="3">
    <source>
        <dbReference type="PROSITE-ProRule" id="PRU00339"/>
    </source>
</evidence>
<dbReference type="SUPFAM" id="SSF48452">
    <property type="entry name" value="TPR-like"/>
    <property type="match status" value="1"/>
</dbReference>
<feature type="repeat" description="TPR" evidence="3">
    <location>
        <begin position="70"/>
        <end position="103"/>
    </location>
</feature>
<accession>A0A538TDD8</accession>
<dbReference type="InterPro" id="IPR013105">
    <property type="entry name" value="TPR_2"/>
</dbReference>
<dbReference type="Proteomes" id="UP000317366">
    <property type="component" value="Unassembled WGS sequence"/>
</dbReference>
<feature type="chain" id="PRO_5021970124" evidence="4">
    <location>
        <begin position="32"/>
        <end position="110"/>
    </location>
</feature>
<evidence type="ECO:0000256" key="1">
    <source>
        <dbReference type="ARBA" id="ARBA00022737"/>
    </source>
</evidence>
<protein>
    <submittedName>
        <fullName evidence="5">Tetratricopeptide repeat protein</fullName>
    </submittedName>
</protein>
<proteinExistence type="predicted"/>
<dbReference type="InterPro" id="IPR011990">
    <property type="entry name" value="TPR-like_helical_dom_sf"/>
</dbReference>
<dbReference type="Gene3D" id="1.25.40.10">
    <property type="entry name" value="Tetratricopeptide repeat domain"/>
    <property type="match status" value="1"/>
</dbReference>
<dbReference type="Pfam" id="PF07719">
    <property type="entry name" value="TPR_2"/>
    <property type="match status" value="1"/>
</dbReference>
<keyword evidence="1" id="KW-0677">Repeat</keyword>